<keyword evidence="1" id="KW-0479">Metal-binding</keyword>
<keyword evidence="3" id="KW-0472">Membrane</keyword>
<evidence type="ECO:0000256" key="2">
    <source>
        <dbReference type="ARBA" id="ARBA00022801"/>
    </source>
</evidence>
<gene>
    <name evidence="5" type="ORF">ASZ90_015342</name>
</gene>
<dbReference type="InterPro" id="IPR004843">
    <property type="entry name" value="Calcineurin-like_PHP"/>
</dbReference>
<protein>
    <submittedName>
        <fullName evidence="5">Phosphoesterase</fullName>
    </submittedName>
</protein>
<evidence type="ECO:0000313" key="5">
    <source>
        <dbReference type="EMBL" id="KUG15029.1"/>
    </source>
</evidence>
<evidence type="ECO:0000256" key="1">
    <source>
        <dbReference type="ARBA" id="ARBA00022723"/>
    </source>
</evidence>
<dbReference type="AlphaFoldDB" id="A0A0W8F2D8"/>
<dbReference type="GO" id="GO:0016020">
    <property type="term" value="C:membrane"/>
    <property type="evidence" value="ECO:0007669"/>
    <property type="project" value="GOC"/>
</dbReference>
<evidence type="ECO:0000256" key="3">
    <source>
        <dbReference type="SAM" id="Phobius"/>
    </source>
</evidence>
<dbReference type="PANTHER" id="PTHR31302">
    <property type="entry name" value="TRANSMEMBRANE PROTEIN WITH METALLOPHOSPHOESTERASE DOMAIN-RELATED"/>
    <property type="match status" value="1"/>
</dbReference>
<keyword evidence="3" id="KW-0812">Transmembrane</keyword>
<proteinExistence type="predicted"/>
<sequence>MKTGANRYLTIIVFIGLLNASIGFAYVEAQRSEITVLHINGAPQDIVFIADPHLKDSNIAIMRTIIDEINSLSPSVVLIGGDFVYGDGENMDVHEVWTGIESPVYAVLGNHDYKSGITGTSWIEKNRAVRAASFEKDTYDVGVLRDGSADLEYAERLTRVLSENGVMVLKNEYVLIDAGDQPLLLVGIDDGWAGMADPPVVPQTDAFTLYMIHEPECRADWDADLILAGHTHGGQFLPQNTPVPGFELSGLVERSGILTYITRGVGTSNLGVELRLFATPEIVVINPTLAPEDLFPGKKVVHITVR</sequence>
<reference evidence="5" key="1">
    <citation type="journal article" date="2015" name="Proc. Natl. Acad. Sci. U.S.A.">
        <title>Networks of energetic and metabolic interactions define dynamics in microbial communities.</title>
        <authorList>
            <person name="Embree M."/>
            <person name="Liu J.K."/>
            <person name="Al-Bassam M.M."/>
            <person name="Zengler K."/>
        </authorList>
    </citation>
    <scope>NUCLEOTIDE SEQUENCE</scope>
</reference>
<dbReference type="EMBL" id="LNQE01001595">
    <property type="protein sequence ID" value="KUG15029.1"/>
    <property type="molecule type" value="Genomic_DNA"/>
</dbReference>
<dbReference type="Pfam" id="PF00149">
    <property type="entry name" value="Metallophos"/>
    <property type="match status" value="1"/>
</dbReference>
<keyword evidence="2" id="KW-0378">Hydrolase</keyword>
<dbReference type="InterPro" id="IPR029052">
    <property type="entry name" value="Metallo-depent_PP-like"/>
</dbReference>
<dbReference type="Gene3D" id="3.60.21.10">
    <property type="match status" value="1"/>
</dbReference>
<feature type="transmembrane region" description="Helical" evidence="3">
    <location>
        <begin position="7"/>
        <end position="27"/>
    </location>
</feature>
<dbReference type="GO" id="GO:0009245">
    <property type="term" value="P:lipid A biosynthetic process"/>
    <property type="evidence" value="ECO:0007669"/>
    <property type="project" value="TreeGrafter"/>
</dbReference>
<comment type="caution">
    <text evidence="5">The sequence shown here is derived from an EMBL/GenBank/DDBJ whole genome shotgun (WGS) entry which is preliminary data.</text>
</comment>
<dbReference type="InterPro" id="IPR051158">
    <property type="entry name" value="Metallophosphoesterase_sf"/>
</dbReference>
<dbReference type="PANTHER" id="PTHR31302:SF31">
    <property type="entry name" value="PHOSPHODIESTERASE YAEI"/>
    <property type="match status" value="1"/>
</dbReference>
<dbReference type="GO" id="GO:0046872">
    <property type="term" value="F:metal ion binding"/>
    <property type="evidence" value="ECO:0007669"/>
    <property type="project" value="UniProtKB-KW"/>
</dbReference>
<name>A0A0W8F2D8_9ZZZZ</name>
<accession>A0A0W8F2D8</accession>
<evidence type="ECO:0000259" key="4">
    <source>
        <dbReference type="Pfam" id="PF00149"/>
    </source>
</evidence>
<dbReference type="SUPFAM" id="SSF56300">
    <property type="entry name" value="Metallo-dependent phosphatases"/>
    <property type="match status" value="1"/>
</dbReference>
<organism evidence="5">
    <name type="scientific">hydrocarbon metagenome</name>
    <dbReference type="NCBI Taxonomy" id="938273"/>
    <lineage>
        <taxon>unclassified sequences</taxon>
        <taxon>metagenomes</taxon>
        <taxon>ecological metagenomes</taxon>
    </lineage>
</organism>
<keyword evidence="3" id="KW-1133">Transmembrane helix</keyword>
<dbReference type="GO" id="GO:0008758">
    <property type="term" value="F:UDP-2,3-diacylglucosamine hydrolase activity"/>
    <property type="evidence" value="ECO:0007669"/>
    <property type="project" value="TreeGrafter"/>
</dbReference>
<feature type="domain" description="Calcineurin-like phosphoesterase" evidence="4">
    <location>
        <begin position="46"/>
        <end position="233"/>
    </location>
</feature>